<comment type="caution">
    <text evidence="1">The sequence shown here is derived from an EMBL/GenBank/DDBJ whole genome shotgun (WGS) entry which is preliminary data.</text>
</comment>
<dbReference type="AlphaFoldDB" id="A0A7J2TZT9"/>
<dbReference type="EMBL" id="DSEU01000004">
    <property type="protein sequence ID" value="HEM66100.1"/>
    <property type="molecule type" value="Genomic_DNA"/>
</dbReference>
<evidence type="ECO:0000313" key="1">
    <source>
        <dbReference type="EMBL" id="HEM66100.1"/>
    </source>
</evidence>
<name>A0A7J2TZT9_9CREN</name>
<accession>A0A7J2TZT9</accession>
<organism evidence="1">
    <name type="scientific">Ignisphaera aggregans</name>
    <dbReference type="NCBI Taxonomy" id="334771"/>
    <lineage>
        <taxon>Archaea</taxon>
        <taxon>Thermoproteota</taxon>
        <taxon>Thermoprotei</taxon>
        <taxon>Desulfurococcales</taxon>
        <taxon>Desulfurococcaceae</taxon>
        <taxon>Ignisphaera</taxon>
    </lineage>
</organism>
<reference evidence="1" key="1">
    <citation type="journal article" date="2020" name="mSystems">
        <title>Genome- and Community-Level Interaction Insights into Carbon Utilization and Element Cycling Functions of Hydrothermarchaeota in Hydrothermal Sediment.</title>
        <authorList>
            <person name="Zhou Z."/>
            <person name="Liu Y."/>
            <person name="Xu W."/>
            <person name="Pan J."/>
            <person name="Luo Z.H."/>
            <person name="Li M."/>
        </authorList>
    </citation>
    <scope>NUCLEOTIDE SEQUENCE [LARGE SCALE GENOMIC DNA]</scope>
    <source>
        <strain evidence="1">SpSt-125</strain>
    </source>
</reference>
<protein>
    <submittedName>
        <fullName evidence="1">Uncharacterized protein</fullName>
    </submittedName>
</protein>
<proteinExistence type="predicted"/>
<gene>
    <name evidence="1" type="ORF">ENO26_00745</name>
</gene>
<sequence length="80" mass="9106">MSIKFFEPITMINSLSITPSPMDRGSEPETRPEIEYQKQEDVILNLPTSPGVLALQGGEGISIFRDCYRFEVVCKYLKCF</sequence>